<dbReference type="Proteomes" id="UP000709295">
    <property type="component" value="Unassembled WGS sequence"/>
</dbReference>
<feature type="compositionally biased region" description="Polar residues" evidence="1">
    <location>
        <begin position="143"/>
        <end position="159"/>
    </location>
</feature>
<keyword evidence="3" id="KW-1185">Reference proteome</keyword>
<evidence type="ECO:0000313" key="2">
    <source>
        <dbReference type="EMBL" id="KAG6954280.1"/>
    </source>
</evidence>
<evidence type="ECO:0000313" key="3">
    <source>
        <dbReference type="Proteomes" id="UP000709295"/>
    </source>
</evidence>
<feature type="compositionally biased region" description="Basic and acidic residues" evidence="1">
    <location>
        <begin position="174"/>
        <end position="187"/>
    </location>
</feature>
<dbReference type="EMBL" id="JAENGY010000961">
    <property type="protein sequence ID" value="KAG6954280.1"/>
    <property type="molecule type" value="Genomic_DNA"/>
</dbReference>
<proteinExistence type="predicted"/>
<accession>A0A8J5IYJ1</accession>
<name>A0A8J5IYJ1_9STRA</name>
<dbReference type="InterPro" id="IPR045026">
    <property type="entry name" value="LIMYB"/>
</dbReference>
<evidence type="ECO:0000256" key="1">
    <source>
        <dbReference type="SAM" id="MobiDB-lite"/>
    </source>
</evidence>
<feature type="region of interest" description="Disordered" evidence="1">
    <location>
        <begin position="111"/>
        <end position="187"/>
    </location>
</feature>
<comment type="caution">
    <text evidence="2">The sequence shown here is derived from an EMBL/GenBank/DDBJ whole genome shotgun (WGS) entry which is preliminary data.</text>
</comment>
<dbReference type="AlphaFoldDB" id="A0A8J5IYJ1"/>
<reference evidence="2" key="1">
    <citation type="submission" date="2021-01" db="EMBL/GenBank/DDBJ databases">
        <title>Phytophthora aleatoria, a newly-described species from Pinus radiata is distinct from Phytophthora cactorum isolates based on comparative genomics.</title>
        <authorList>
            <person name="Mcdougal R."/>
            <person name="Panda P."/>
            <person name="Williams N."/>
            <person name="Studholme D.J."/>
        </authorList>
    </citation>
    <scope>NUCLEOTIDE SEQUENCE</scope>
    <source>
        <strain evidence="2">NZFS 4037</strain>
    </source>
</reference>
<evidence type="ECO:0008006" key="4">
    <source>
        <dbReference type="Google" id="ProtNLM"/>
    </source>
</evidence>
<sequence length="288" mass="32127">MAITWTDQSTARLIIAVLDLVRQLGSAYDGTFKKPVWTKIESKFNPMHNNSGFGWDPQTSLPTAPEYEWDAVIVEHPPAREFRSRALIIFGEIDQIFSGTAVTGQYASHMRFSHNEDGNNDDEDNVSRSGNERNTEEAENDSESGGASEQSSNEATHTSIPRVRVLPRSLQGSRQREGNSSDDTPKCQRFRGEKMIEVILKLAGTHKTLNDASMASQDKATVIKPSKSNAAIKLIQDELAETIGISDRFRVVQLFANDQNAATIYCGMDDEYRLYFVQAFLSGYTDFS</sequence>
<dbReference type="PANTHER" id="PTHR47584:SF14">
    <property type="entry name" value="L10-INTERACTING MYB DOMAIN-CONTAINING PROTEIN-LIKE"/>
    <property type="match status" value="1"/>
</dbReference>
<protein>
    <recommendedName>
        <fullName evidence="4">Myb/SANT-like domain-containing protein</fullName>
    </recommendedName>
</protein>
<organism evidence="2 3">
    <name type="scientific">Phytophthora aleatoria</name>
    <dbReference type="NCBI Taxonomy" id="2496075"/>
    <lineage>
        <taxon>Eukaryota</taxon>
        <taxon>Sar</taxon>
        <taxon>Stramenopiles</taxon>
        <taxon>Oomycota</taxon>
        <taxon>Peronosporomycetes</taxon>
        <taxon>Peronosporales</taxon>
        <taxon>Peronosporaceae</taxon>
        <taxon>Phytophthora</taxon>
    </lineage>
</organism>
<gene>
    <name evidence="2" type="ORF">JG688_00012440</name>
</gene>
<dbReference type="PANTHER" id="PTHR47584">
    <property type="match status" value="1"/>
</dbReference>